<sequence length="167" mass="17813">QVNLIESTTVNTSISMEYTPIEPTTINTSTSMEYTPTTVNTSMEYTPIESTTNTSIESTFIPSILIANPHNLTTSTSDPAISSTNSNNPASTIANPSSPAIPTAINTSNASNSEILANLITPIEEISRVSSSSEEENSGNITLSLVQLYNKAERSQKRAILANQAEI</sequence>
<evidence type="ECO:0000313" key="3">
    <source>
        <dbReference type="Proteomes" id="UP000789405"/>
    </source>
</evidence>
<reference evidence="2" key="1">
    <citation type="submission" date="2021-06" db="EMBL/GenBank/DDBJ databases">
        <authorList>
            <person name="Kallberg Y."/>
            <person name="Tangrot J."/>
            <person name="Rosling A."/>
        </authorList>
    </citation>
    <scope>NUCLEOTIDE SEQUENCE</scope>
    <source>
        <strain evidence="2">MA453B</strain>
    </source>
</reference>
<feature type="region of interest" description="Disordered" evidence="1">
    <location>
        <begin position="76"/>
        <end position="99"/>
    </location>
</feature>
<dbReference type="Proteomes" id="UP000789405">
    <property type="component" value="Unassembled WGS sequence"/>
</dbReference>
<accession>A0A9N9JHK9</accession>
<evidence type="ECO:0000313" key="2">
    <source>
        <dbReference type="EMBL" id="CAG8779507.1"/>
    </source>
</evidence>
<feature type="non-terminal residue" evidence="2">
    <location>
        <position position="1"/>
    </location>
</feature>
<dbReference type="AlphaFoldDB" id="A0A9N9JHK9"/>
<keyword evidence="3" id="KW-1185">Reference proteome</keyword>
<proteinExistence type="predicted"/>
<dbReference type="EMBL" id="CAJVPY010021417">
    <property type="protein sequence ID" value="CAG8779507.1"/>
    <property type="molecule type" value="Genomic_DNA"/>
</dbReference>
<dbReference type="OrthoDB" id="8062037at2759"/>
<comment type="caution">
    <text evidence="2">The sequence shown here is derived from an EMBL/GenBank/DDBJ whole genome shotgun (WGS) entry which is preliminary data.</text>
</comment>
<evidence type="ECO:0000256" key="1">
    <source>
        <dbReference type="SAM" id="MobiDB-lite"/>
    </source>
</evidence>
<protein>
    <submittedName>
        <fullName evidence="2">19612_t:CDS:1</fullName>
    </submittedName>
</protein>
<feature type="non-terminal residue" evidence="2">
    <location>
        <position position="167"/>
    </location>
</feature>
<gene>
    <name evidence="2" type="ORF">DERYTH_LOCUS19474</name>
</gene>
<name>A0A9N9JHK9_9GLOM</name>
<organism evidence="2 3">
    <name type="scientific">Dentiscutata erythropus</name>
    <dbReference type="NCBI Taxonomy" id="1348616"/>
    <lineage>
        <taxon>Eukaryota</taxon>
        <taxon>Fungi</taxon>
        <taxon>Fungi incertae sedis</taxon>
        <taxon>Mucoromycota</taxon>
        <taxon>Glomeromycotina</taxon>
        <taxon>Glomeromycetes</taxon>
        <taxon>Diversisporales</taxon>
        <taxon>Gigasporaceae</taxon>
        <taxon>Dentiscutata</taxon>
    </lineage>
</organism>